<feature type="non-terminal residue" evidence="1">
    <location>
        <position position="51"/>
    </location>
</feature>
<name>A0A2V5HAE3_ASPV1</name>
<dbReference type="AlphaFoldDB" id="A0A2V5HAE3"/>
<dbReference type="Proteomes" id="UP000249829">
    <property type="component" value="Unassembled WGS sequence"/>
</dbReference>
<keyword evidence="2" id="KW-1185">Reference proteome</keyword>
<reference evidence="1 2" key="1">
    <citation type="submission" date="2018-02" db="EMBL/GenBank/DDBJ databases">
        <title>The genomes of Aspergillus section Nigri reveals drivers in fungal speciation.</title>
        <authorList>
            <consortium name="DOE Joint Genome Institute"/>
            <person name="Vesth T.C."/>
            <person name="Nybo J."/>
            <person name="Theobald S."/>
            <person name="Brandl J."/>
            <person name="Frisvad J.C."/>
            <person name="Nielsen K.F."/>
            <person name="Lyhne E.K."/>
            <person name="Kogle M.E."/>
            <person name="Kuo A."/>
            <person name="Riley R."/>
            <person name="Clum A."/>
            <person name="Nolan M."/>
            <person name="Lipzen A."/>
            <person name="Salamov A."/>
            <person name="Henrissat B."/>
            <person name="Wiebenga A."/>
            <person name="De vries R.P."/>
            <person name="Grigoriev I.V."/>
            <person name="Mortensen U.H."/>
            <person name="Andersen M.R."/>
            <person name="Baker S.E."/>
        </authorList>
    </citation>
    <scope>NUCLEOTIDE SEQUENCE [LARGE SCALE GENOMIC DNA]</scope>
    <source>
        <strain evidence="1 2">CBS 115571</strain>
    </source>
</reference>
<accession>A0A2V5HAE3</accession>
<evidence type="ECO:0000313" key="1">
    <source>
        <dbReference type="EMBL" id="PYI20591.1"/>
    </source>
</evidence>
<dbReference type="EMBL" id="KZ825124">
    <property type="protein sequence ID" value="PYI20591.1"/>
    <property type="molecule type" value="Genomic_DNA"/>
</dbReference>
<proteinExistence type="predicted"/>
<protein>
    <submittedName>
        <fullName evidence="1">Uncharacterized protein</fullName>
    </submittedName>
</protein>
<evidence type="ECO:0000313" key="2">
    <source>
        <dbReference type="Proteomes" id="UP000249829"/>
    </source>
</evidence>
<gene>
    <name evidence="1" type="ORF">BO99DRAFT_442173</name>
</gene>
<organism evidence="1 2">
    <name type="scientific">Aspergillus violaceofuscus (strain CBS 115571)</name>
    <dbReference type="NCBI Taxonomy" id="1450538"/>
    <lineage>
        <taxon>Eukaryota</taxon>
        <taxon>Fungi</taxon>
        <taxon>Dikarya</taxon>
        <taxon>Ascomycota</taxon>
        <taxon>Pezizomycotina</taxon>
        <taxon>Eurotiomycetes</taxon>
        <taxon>Eurotiomycetidae</taxon>
        <taxon>Eurotiales</taxon>
        <taxon>Aspergillaceae</taxon>
        <taxon>Aspergillus</taxon>
    </lineage>
</organism>
<sequence length="51" mass="5501">MGGFLLSLFLSGKITALGGLTFLCFSYVGPGNSCVLLNDDSLYRLVQAWIE</sequence>